<name>A0A7W0CU48_9ACTN</name>
<organism evidence="1 2">
    <name type="scientific">Nonomuraea soli</name>
    <dbReference type="NCBI Taxonomy" id="1032476"/>
    <lineage>
        <taxon>Bacteria</taxon>
        <taxon>Bacillati</taxon>
        <taxon>Actinomycetota</taxon>
        <taxon>Actinomycetes</taxon>
        <taxon>Streptosporangiales</taxon>
        <taxon>Streptosporangiaceae</taxon>
        <taxon>Nonomuraea</taxon>
    </lineage>
</organism>
<dbReference type="AlphaFoldDB" id="A0A7W0CU48"/>
<gene>
    <name evidence="1" type="ORF">HNR30_008792</name>
</gene>
<dbReference type="Proteomes" id="UP000530928">
    <property type="component" value="Unassembled WGS sequence"/>
</dbReference>
<dbReference type="EMBL" id="JACDUR010000011">
    <property type="protein sequence ID" value="MBA2897394.1"/>
    <property type="molecule type" value="Genomic_DNA"/>
</dbReference>
<evidence type="ECO:0000313" key="2">
    <source>
        <dbReference type="Proteomes" id="UP000530928"/>
    </source>
</evidence>
<comment type="caution">
    <text evidence="1">The sequence shown here is derived from an EMBL/GenBank/DDBJ whole genome shotgun (WGS) entry which is preliminary data.</text>
</comment>
<keyword evidence="2" id="KW-1185">Reference proteome</keyword>
<sequence length="242" mass="24918">MAPTVLTDAFCYVQGHDFTTDTNRLGFSGEAVAQDRSTFGTDGWTALIAGLKSHTFDMAGFWESAAADAVDPEAFADIGVPNRVFTFGPIETEGSPAYICQAGHFNYQLLGAHGEIAPFSLTSQGSDGAGILRGQLAKAKGAVNATGVLGSVLALGNVPAGQYLYATFHVFAAGTTITAQLQSDDAVGFASPTLRATLGPITARGGTWAVRVPGPLAETHYRLNISAITGSFTVAGAIAIGK</sequence>
<accession>A0A7W0CU48</accession>
<evidence type="ECO:0000313" key="1">
    <source>
        <dbReference type="EMBL" id="MBA2897394.1"/>
    </source>
</evidence>
<proteinExistence type="predicted"/>
<reference evidence="1 2" key="1">
    <citation type="submission" date="2020-07" db="EMBL/GenBank/DDBJ databases">
        <title>Genomic Encyclopedia of Type Strains, Phase IV (KMG-IV): sequencing the most valuable type-strain genomes for metagenomic binning, comparative biology and taxonomic classification.</title>
        <authorList>
            <person name="Goeker M."/>
        </authorList>
    </citation>
    <scope>NUCLEOTIDE SEQUENCE [LARGE SCALE GENOMIC DNA]</scope>
    <source>
        <strain evidence="1 2">DSM 45533</strain>
    </source>
</reference>
<dbReference type="RefSeq" id="WP_181616102.1">
    <property type="nucleotide sequence ID" value="NZ_BAABAM010000013.1"/>
</dbReference>
<protein>
    <submittedName>
        <fullName evidence="1">Uncharacterized protein</fullName>
    </submittedName>
</protein>